<dbReference type="InterPro" id="IPR057230">
    <property type="entry name" value="DUF7908"/>
</dbReference>
<dbReference type="EMBL" id="JAGPXC010000006">
    <property type="protein sequence ID" value="KAH6652288.1"/>
    <property type="molecule type" value="Genomic_DNA"/>
</dbReference>
<evidence type="ECO:0000313" key="4">
    <source>
        <dbReference type="Proteomes" id="UP000758603"/>
    </source>
</evidence>
<keyword evidence="4" id="KW-1185">Reference proteome</keyword>
<comment type="caution">
    <text evidence="3">The sequence shown here is derived from an EMBL/GenBank/DDBJ whole genome shotgun (WGS) entry which is preliminary data.</text>
</comment>
<proteinExistence type="predicted"/>
<feature type="domain" description="DUF7908" evidence="2">
    <location>
        <begin position="199"/>
        <end position="318"/>
    </location>
</feature>
<sequence>MRALAALSLYVAPLVLGAQLPNPQYRDVFRAIKRGEEAAGQCTVRTVTYIAVYDPSTTAIDPYETGGYNAAPLPGHETDYPGGLYPVSSHNAYPNPEEPCVTYTTLRPVTRTTTLTTTTAIPTTIILNTTDTVTSLVTSTFTTVSTFTTSVLETLTATVTSTATTSSIFTTTAATSFNILSVRLAATATAAPVRRELSSRHKRQIDGIPQGFLGSALNPNPNVCSNAVLVEFLNGELFAAGQSISTDLNVPFLDLTRPVEGSITTSFSIGSDILVWANAAFFGGFARFCQVQNGTVYALFTELDAPAACIPADLVVYSGEFLCFRHGQ</sequence>
<protein>
    <recommendedName>
        <fullName evidence="2">DUF7908 domain-containing protein</fullName>
    </recommendedName>
</protein>
<evidence type="ECO:0000259" key="2">
    <source>
        <dbReference type="Pfam" id="PF25485"/>
    </source>
</evidence>
<dbReference type="GeneID" id="70125264"/>
<accession>A0A9P8UHN5</accession>
<reference evidence="3" key="1">
    <citation type="journal article" date="2021" name="Nat. Commun.">
        <title>Genetic determinants of endophytism in the Arabidopsis root mycobiome.</title>
        <authorList>
            <person name="Mesny F."/>
            <person name="Miyauchi S."/>
            <person name="Thiergart T."/>
            <person name="Pickel B."/>
            <person name="Atanasova L."/>
            <person name="Karlsson M."/>
            <person name="Huettel B."/>
            <person name="Barry K.W."/>
            <person name="Haridas S."/>
            <person name="Chen C."/>
            <person name="Bauer D."/>
            <person name="Andreopoulos W."/>
            <person name="Pangilinan J."/>
            <person name="LaButti K."/>
            <person name="Riley R."/>
            <person name="Lipzen A."/>
            <person name="Clum A."/>
            <person name="Drula E."/>
            <person name="Henrissat B."/>
            <person name="Kohler A."/>
            <person name="Grigoriev I.V."/>
            <person name="Martin F.M."/>
            <person name="Hacquard S."/>
        </authorList>
    </citation>
    <scope>NUCLEOTIDE SEQUENCE</scope>
    <source>
        <strain evidence="3">MPI-SDFR-AT-0073</strain>
    </source>
</reference>
<evidence type="ECO:0000256" key="1">
    <source>
        <dbReference type="SAM" id="SignalP"/>
    </source>
</evidence>
<name>A0A9P8UHN5_9PEZI</name>
<dbReference type="OrthoDB" id="4405280at2759"/>
<gene>
    <name evidence="3" type="ORF">BKA67DRAFT_352219</name>
</gene>
<dbReference type="Pfam" id="PF25485">
    <property type="entry name" value="DUF7908"/>
    <property type="match status" value="1"/>
</dbReference>
<feature type="chain" id="PRO_5040137827" description="DUF7908 domain-containing protein" evidence="1">
    <location>
        <begin position="18"/>
        <end position="328"/>
    </location>
</feature>
<evidence type="ECO:0000313" key="3">
    <source>
        <dbReference type="EMBL" id="KAH6652288.1"/>
    </source>
</evidence>
<feature type="signal peptide" evidence="1">
    <location>
        <begin position="1"/>
        <end position="17"/>
    </location>
</feature>
<dbReference type="AlphaFoldDB" id="A0A9P8UHN5"/>
<dbReference type="Proteomes" id="UP000758603">
    <property type="component" value="Unassembled WGS sequence"/>
</dbReference>
<keyword evidence="1" id="KW-0732">Signal</keyword>
<dbReference type="RefSeq" id="XP_045956566.1">
    <property type="nucleotide sequence ID" value="XM_046096371.1"/>
</dbReference>
<organism evidence="3 4">
    <name type="scientific">Truncatella angustata</name>
    <dbReference type="NCBI Taxonomy" id="152316"/>
    <lineage>
        <taxon>Eukaryota</taxon>
        <taxon>Fungi</taxon>
        <taxon>Dikarya</taxon>
        <taxon>Ascomycota</taxon>
        <taxon>Pezizomycotina</taxon>
        <taxon>Sordariomycetes</taxon>
        <taxon>Xylariomycetidae</taxon>
        <taxon>Amphisphaeriales</taxon>
        <taxon>Sporocadaceae</taxon>
        <taxon>Truncatella</taxon>
    </lineage>
</organism>